<protein>
    <submittedName>
        <fullName evidence="1">Uncharacterized protein</fullName>
    </submittedName>
</protein>
<evidence type="ECO:0000313" key="2">
    <source>
        <dbReference type="Proteomes" id="UP000001542"/>
    </source>
</evidence>
<name>A2EUT5_TRIV3</name>
<dbReference type="RefSeq" id="XP_001315767.1">
    <property type="nucleotide sequence ID" value="XM_001315732.1"/>
</dbReference>
<sequence>MQKEIERNDKLRKDILNARYVNKHFRTTANSIRDYERLKVRITKIGIKMDIVTAYLENMFGQHATSIILLSQAAIIEENLSIEVDRLAKRNRQALLCWFAENWEIILPFLNQTKEKKKLKLSQVRSSPEIDISDLSQLLNMH</sequence>
<evidence type="ECO:0000313" key="1">
    <source>
        <dbReference type="EMBL" id="EAY03544.1"/>
    </source>
</evidence>
<dbReference type="KEGG" id="tva:4761388"/>
<accession>A2EUT5</accession>
<reference evidence="1" key="2">
    <citation type="journal article" date="2007" name="Science">
        <title>Draft genome sequence of the sexually transmitted pathogen Trichomonas vaginalis.</title>
        <authorList>
            <person name="Carlton J.M."/>
            <person name="Hirt R.P."/>
            <person name="Silva J.C."/>
            <person name="Delcher A.L."/>
            <person name="Schatz M."/>
            <person name="Zhao Q."/>
            <person name="Wortman J.R."/>
            <person name="Bidwell S.L."/>
            <person name="Alsmark U.C.M."/>
            <person name="Besteiro S."/>
            <person name="Sicheritz-Ponten T."/>
            <person name="Noel C.J."/>
            <person name="Dacks J.B."/>
            <person name="Foster P.G."/>
            <person name="Simillion C."/>
            <person name="Van de Peer Y."/>
            <person name="Miranda-Saavedra D."/>
            <person name="Barton G.J."/>
            <person name="Westrop G.D."/>
            <person name="Mueller S."/>
            <person name="Dessi D."/>
            <person name="Fiori P.L."/>
            <person name="Ren Q."/>
            <person name="Paulsen I."/>
            <person name="Zhang H."/>
            <person name="Bastida-Corcuera F.D."/>
            <person name="Simoes-Barbosa A."/>
            <person name="Brown M.T."/>
            <person name="Hayes R.D."/>
            <person name="Mukherjee M."/>
            <person name="Okumura C.Y."/>
            <person name="Schneider R."/>
            <person name="Smith A.J."/>
            <person name="Vanacova S."/>
            <person name="Villalvazo M."/>
            <person name="Haas B.J."/>
            <person name="Pertea M."/>
            <person name="Feldblyum T.V."/>
            <person name="Utterback T.R."/>
            <person name="Shu C.L."/>
            <person name="Osoegawa K."/>
            <person name="de Jong P.J."/>
            <person name="Hrdy I."/>
            <person name="Horvathova L."/>
            <person name="Zubacova Z."/>
            <person name="Dolezal P."/>
            <person name="Malik S.B."/>
            <person name="Logsdon J.M. Jr."/>
            <person name="Henze K."/>
            <person name="Gupta A."/>
            <person name="Wang C.C."/>
            <person name="Dunne R.L."/>
            <person name="Upcroft J.A."/>
            <person name="Upcroft P."/>
            <person name="White O."/>
            <person name="Salzberg S.L."/>
            <person name="Tang P."/>
            <person name="Chiu C.-H."/>
            <person name="Lee Y.-S."/>
            <person name="Embley T.M."/>
            <person name="Coombs G.H."/>
            <person name="Mottram J.C."/>
            <person name="Tachezy J."/>
            <person name="Fraser-Liggett C.M."/>
            <person name="Johnson P.J."/>
        </authorList>
    </citation>
    <scope>NUCLEOTIDE SEQUENCE [LARGE SCALE GENOMIC DNA]</scope>
    <source>
        <strain evidence="1">G3</strain>
    </source>
</reference>
<dbReference type="Proteomes" id="UP000001542">
    <property type="component" value="Unassembled WGS sequence"/>
</dbReference>
<reference evidence="1" key="1">
    <citation type="submission" date="2006-10" db="EMBL/GenBank/DDBJ databases">
        <authorList>
            <person name="Amadeo P."/>
            <person name="Zhao Q."/>
            <person name="Wortman J."/>
            <person name="Fraser-Liggett C."/>
            <person name="Carlton J."/>
        </authorList>
    </citation>
    <scope>NUCLEOTIDE SEQUENCE</scope>
    <source>
        <strain evidence="1">G3</strain>
    </source>
</reference>
<proteinExistence type="predicted"/>
<keyword evidence="2" id="KW-1185">Reference proteome</keyword>
<dbReference type="AlphaFoldDB" id="A2EUT5"/>
<gene>
    <name evidence="1" type="ORF">TVAG_041960</name>
</gene>
<organism evidence="1 2">
    <name type="scientific">Trichomonas vaginalis (strain ATCC PRA-98 / G3)</name>
    <dbReference type="NCBI Taxonomy" id="412133"/>
    <lineage>
        <taxon>Eukaryota</taxon>
        <taxon>Metamonada</taxon>
        <taxon>Parabasalia</taxon>
        <taxon>Trichomonadida</taxon>
        <taxon>Trichomonadidae</taxon>
        <taxon>Trichomonas</taxon>
    </lineage>
</organism>
<dbReference type="VEuPathDB" id="TrichDB:TVAG_041960"/>
<dbReference type="InParanoid" id="A2EUT5"/>
<dbReference type="VEuPathDB" id="TrichDB:TVAGG3_0192060"/>
<dbReference type="EMBL" id="DS113501">
    <property type="protein sequence ID" value="EAY03544.1"/>
    <property type="molecule type" value="Genomic_DNA"/>
</dbReference>